<dbReference type="GO" id="GO:0000076">
    <property type="term" value="P:DNA replication checkpoint signaling"/>
    <property type="evidence" value="ECO:0007669"/>
    <property type="project" value="TreeGrafter"/>
</dbReference>
<dbReference type="SUPFAM" id="SSF55979">
    <property type="entry name" value="DNA clamp"/>
    <property type="match status" value="1"/>
</dbReference>
<reference evidence="2 3" key="1">
    <citation type="journal article" date="2018" name="Evol. Lett.">
        <title>Horizontal gene cluster transfer increased hallucinogenic mushroom diversity.</title>
        <authorList>
            <person name="Reynolds H.T."/>
            <person name="Vijayakumar V."/>
            <person name="Gluck-Thaler E."/>
            <person name="Korotkin H.B."/>
            <person name="Matheny P.B."/>
            <person name="Slot J.C."/>
        </authorList>
    </citation>
    <scope>NUCLEOTIDE SEQUENCE [LARGE SCALE GENOMIC DNA]</scope>
    <source>
        <strain evidence="2 3">SRW20</strain>
    </source>
</reference>
<feature type="compositionally biased region" description="Polar residues" evidence="1">
    <location>
        <begin position="298"/>
        <end position="309"/>
    </location>
</feature>
<accession>A0A409Y5G5</accession>
<dbReference type="PANTHER" id="PTHR15237:SF0">
    <property type="entry name" value="CELL CYCLE CHECKPOINT CONTROL PROTEIN"/>
    <property type="match status" value="1"/>
</dbReference>
<dbReference type="EMBL" id="NHYE01001139">
    <property type="protein sequence ID" value="PPQ98201.1"/>
    <property type="molecule type" value="Genomic_DNA"/>
</dbReference>
<keyword evidence="3" id="KW-1185">Reference proteome</keyword>
<dbReference type="InterPro" id="IPR046938">
    <property type="entry name" value="DNA_clamp_sf"/>
</dbReference>
<feature type="region of interest" description="Disordered" evidence="1">
    <location>
        <begin position="464"/>
        <end position="483"/>
    </location>
</feature>
<dbReference type="OrthoDB" id="60092at2759"/>
<dbReference type="GO" id="GO:0030896">
    <property type="term" value="C:checkpoint clamp complex"/>
    <property type="evidence" value="ECO:0007669"/>
    <property type="project" value="InterPro"/>
</dbReference>
<gene>
    <name evidence="2" type="ORF">CVT26_003453</name>
</gene>
<dbReference type="PANTHER" id="PTHR15237">
    <property type="entry name" value="DNA REPAIR PROTEIN RAD9"/>
    <property type="match status" value="1"/>
</dbReference>
<organism evidence="2 3">
    <name type="scientific">Gymnopilus dilepis</name>
    <dbReference type="NCBI Taxonomy" id="231916"/>
    <lineage>
        <taxon>Eukaryota</taxon>
        <taxon>Fungi</taxon>
        <taxon>Dikarya</taxon>
        <taxon>Basidiomycota</taxon>
        <taxon>Agaricomycotina</taxon>
        <taxon>Agaricomycetes</taxon>
        <taxon>Agaricomycetidae</taxon>
        <taxon>Agaricales</taxon>
        <taxon>Agaricineae</taxon>
        <taxon>Hymenogastraceae</taxon>
        <taxon>Gymnopilus</taxon>
    </lineage>
</organism>
<evidence type="ECO:0000256" key="1">
    <source>
        <dbReference type="SAM" id="MobiDB-lite"/>
    </source>
</evidence>
<feature type="compositionally biased region" description="Low complexity" evidence="1">
    <location>
        <begin position="339"/>
        <end position="350"/>
    </location>
</feature>
<dbReference type="InParanoid" id="A0A409Y5G5"/>
<dbReference type="GO" id="GO:0031573">
    <property type="term" value="P:mitotic intra-S DNA damage checkpoint signaling"/>
    <property type="evidence" value="ECO:0007669"/>
    <property type="project" value="TreeGrafter"/>
</dbReference>
<dbReference type="Pfam" id="PF04139">
    <property type="entry name" value="Rad9"/>
    <property type="match status" value="1"/>
</dbReference>
<protein>
    <recommendedName>
        <fullName evidence="4">DNA repair protein rad9</fullName>
    </recommendedName>
</protein>
<dbReference type="AlphaFoldDB" id="A0A409Y5G5"/>
<comment type="caution">
    <text evidence="2">The sequence shown here is derived from an EMBL/GenBank/DDBJ whole genome shotgun (WGS) entry which is preliminary data.</text>
</comment>
<dbReference type="Proteomes" id="UP000284706">
    <property type="component" value="Unassembled WGS sequence"/>
</dbReference>
<dbReference type="FunCoup" id="A0A409Y5G5">
    <property type="interactions" value="330"/>
</dbReference>
<dbReference type="GO" id="GO:0071479">
    <property type="term" value="P:cellular response to ionizing radiation"/>
    <property type="evidence" value="ECO:0007669"/>
    <property type="project" value="TreeGrafter"/>
</dbReference>
<evidence type="ECO:0008006" key="4">
    <source>
        <dbReference type="Google" id="ProtNLM"/>
    </source>
</evidence>
<dbReference type="InterPro" id="IPR007268">
    <property type="entry name" value="Rad9/Ddc1"/>
</dbReference>
<evidence type="ECO:0000313" key="2">
    <source>
        <dbReference type="EMBL" id="PPQ98201.1"/>
    </source>
</evidence>
<dbReference type="STRING" id="231916.A0A409Y5G5"/>
<dbReference type="Gene3D" id="3.70.10.10">
    <property type="match status" value="1"/>
</dbReference>
<feature type="region of interest" description="Disordered" evidence="1">
    <location>
        <begin position="298"/>
        <end position="381"/>
    </location>
</feature>
<feature type="compositionally biased region" description="Basic and acidic residues" evidence="1">
    <location>
        <begin position="366"/>
        <end position="381"/>
    </location>
</feature>
<proteinExistence type="predicted"/>
<name>A0A409Y5G5_9AGAR</name>
<dbReference type="GO" id="GO:0006281">
    <property type="term" value="P:DNA repair"/>
    <property type="evidence" value="ECO:0007669"/>
    <property type="project" value="TreeGrafter"/>
</dbReference>
<sequence>MQATLDASSLKVLTKSLTCLSKYGDELSIYATPEFLSLSATNSSKSAYCRFKYDKQFFSRYKLGQPGIDLENEIQEIPHVTGQLLTKSFLSILKHKTVEKSVERCELSIVEGSPEESADEEADTLESKLTLRLHCKHGVVKTHRLLLLTPASLMAPGALDASNESRLTIGPKALKDLLDHFPVSKGARSDPQLVWTFEENEVTLKSVESSIDSRGRGQLSTKISISTEEFDVYDLFESPTMIAFHLREFNATIAFGDAMSIPLDLRFTDPGAPLYIDVEGDGAEVLFVISTSHVPGSYSTVQRSSQAVNTKKRELEHPTNETPRFKKPMKAAQPLAPETAISRAASTSRSQTYNDSASMPPPGLPRLEDPPDGRGHARKEPLFLPSSQMSVADEEALRSIGLGGDSMGVNELADLLEGEGEEVDFSYMSQQPANLSGNQVQEQDCLNEDVQMDGPDSFELDIELPATQRPDTSEKAFQPLFED</sequence>
<evidence type="ECO:0000313" key="3">
    <source>
        <dbReference type="Proteomes" id="UP000284706"/>
    </source>
</evidence>